<dbReference type="Proteomes" id="UP000038010">
    <property type="component" value="Unassembled WGS sequence"/>
</dbReference>
<comment type="subcellular location">
    <subcellularLocation>
        <location evidence="1">Nucleus</location>
    </subcellularLocation>
</comment>
<keyword evidence="2" id="KW-0547">Nucleotide-binding</keyword>
<keyword evidence="4" id="KW-0067">ATP-binding</keyword>
<dbReference type="AlphaFoldDB" id="A0A0N1GXW2"/>
<dbReference type="GO" id="GO:0007131">
    <property type="term" value="P:reciprocal meiotic recombination"/>
    <property type="evidence" value="ECO:0007669"/>
    <property type="project" value="TreeGrafter"/>
</dbReference>
<evidence type="ECO:0000256" key="2">
    <source>
        <dbReference type="ARBA" id="ARBA00022741"/>
    </source>
</evidence>
<dbReference type="GO" id="GO:0008821">
    <property type="term" value="F:crossover junction DNA endonuclease activity"/>
    <property type="evidence" value="ECO:0007669"/>
    <property type="project" value="TreeGrafter"/>
</dbReference>
<dbReference type="PANTHER" id="PTHR46239:SF1">
    <property type="entry name" value="DNA REPAIR PROTEIN RAD51 HOMOLOG 3"/>
    <property type="match status" value="1"/>
</dbReference>
<evidence type="ECO:0000256" key="3">
    <source>
        <dbReference type="ARBA" id="ARBA00022763"/>
    </source>
</evidence>
<proteinExistence type="predicted"/>
<dbReference type="EMBL" id="LFJN01000042">
    <property type="protein sequence ID" value="KPI35255.1"/>
    <property type="molecule type" value="Genomic_DNA"/>
</dbReference>
<gene>
    <name evidence="8" type="ORF">AB675_3729</name>
</gene>
<accession>A0A0N1GXW2</accession>
<name>A0A0N1GXW2_9EURO</name>
<evidence type="ECO:0000256" key="7">
    <source>
        <dbReference type="SAM" id="MobiDB-lite"/>
    </source>
</evidence>
<evidence type="ECO:0000256" key="1">
    <source>
        <dbReference type="ARBA" id="ARBA00004123"/>
    </source>
</evidence>
<comment type="caution">
    <text evidence="8">The sequence shown here is derived from an EMBL/GenBank/DDBJ whole genome shotgun (WGS) entry which is preliminary data.</text>
</comment>
<dbReference type="RefSeq" id="XP_017995218.1">
    <property type="nucleotide sequence ID" value="XM_018143806.1"/>
</dbReference>
<dbReference type="InterPro" id="IPR027417">
    <property type="entry name" value="P-loop_NTPase"/>
</dbReference>
<dbReference type="PANTHER" id="PTHR46239">
    <property type="entry name" value="DNA REPAIR PROTEIN RAD51 HOMOLOG 3 RAD51C"/>
    <property type="match status" value="1"/>
</dbReference>
<dbReference type="OrthoDB" id="5957327at2759"/>
<feature type="compositionally biased region" description="Acidic residues" evidence="7">
    <location>
        <begin position="363"/>
        <end position="378"/>
    </location>
</feature>
<reference evidence="8 9" key="1">
    <citation type="submission" date="2015-06" db="EMBL/GenBank/DDBJ databases">
        <title>Draft genome of the ant-associated black yeast Phialophora attae CBS 131958.</title>
        <authorList>
            <person name="Moreno L.F."/>
            <person name="Stielow B.J."/>
            <person name="de Hoog S."/>
            <person name="Vicente V.A."/>
            <person name="Weiss V.A."/>
            <person name="de Vries M."/>
            <person name="Cruz L.M."/>
            <person name="Souza E.M."/>
        </authorList>
    </citation>
    <scope>NUCLEOTIDE SEQUENCE [LARGE SCALE GENOMIC DNA]</scope>
    <source>
        <strain evidence="8 9">CBS 131958</strain>
    </source>
</reference>
<dbReference type="VEuPathDB" id="FungiDB:AB675_3729"/>
<sequence length="410" mass="45067">MWQVDNGHADRSEGNAELDAGTKVVWLATSSPLMHSRFDDIAAQMAESVDDGIPSSPPRAGAALCDLSNRFIYREVQVLAHLLVMLMHPTAVFPPPNTSVLVIDGLPNFLLGALPKQPHSKDPKGNVLADQAAKRANSKRFQVIDNLASALARLATSRHIAVVVLTNATTAIRNGQKAILKPALSRQGWDIAINTRIALYRDLYPPQYRENLTVEEKRFYRLAEVTRLNAKDVFRDPVPFVIETEGLRELDTYSLPISSARPPRTTPQRAPEALVPLEIRTSQLSSQNGSHTAFPTASQVLRQEYTVLDQGPVSPQMPVGSSQPLEPIEEAASHVSEGGLLVEENHYAGHPSRATKRKAIEIADSEDEDDPEELDLDLPDPSLPPPQPHGGATSTDMEPEEMLFDRAEYR</sequence>
<dbReference type="GO" id="GO:0005657">
    <property type="term" value="C:replication fork"/>
    <property type="evidence" value="ECO:0007669"/>
    <property type="project" value="TreeGrafter"/>
</dbReference>
<dbReference type="GO" id="GO:0000707">
    <property type="term" value="P:meiotic DNA recombinase assembly"/>
    <property type="evidence" value="ECO:0007669"/>
    <property type="project" value="TreeGrafter"/>
</dbReference>
<dbReference type="STRING" id="1664694.A0A0N1GXW2"/>
<dbReference type="GeneID" id="28735686"/>
<keyword evidence="9" id="KW-1185">Reference proteome</keyword>
<organism evidence="8 9">
    <name type="scientific">Cyphellophora attinorum</name>
    <dbReference type="NCBI Taxonomy" id="1664694"/>
    <lineage>
        <taxon>Eukaryota</taxon>
        <taxon>Fungi</taxon>
        <taxon>Dikarya</taxon>
        <taxon>Ascomycota</taxon>
        <taxon>Pezizomycotina</taxon>
        <taxon>Eurotiomycetes</taxon>
        <taxon>Chaetothyriomycetidae</taxon>
        <taxon>Chaetothyriales</taxon>
        <taxon>Cyphellophoraceae</taxon>
        <taxon>Cyphellophora</taxon>
    </lineage>
</organism>
<evidence type="ECO:0000256" key="4">
    <source>
        <dbReference type="ARBA" id="ARBA00022840"/>
    </source>
</evidence>
<dbReference type="GO" id="GO:0033063">
    <property type="term" value="C:Rad51B-Rad51C-Rad51D-XRCC2 complex"/>
    <property type="evidence" value="ECO:0007669"/>
    <property type="project" value="TreeGrafter"/>
</dbReference>
<dbReference type="GO" id="GO:0033065">
    <property type="term" value="C:Rad51C-XRCC3 complex"/>
    <property type="evidence" value="ECO:0007669"/>
    <property type="project" value="TreeGrafter"/>
</dbReference>
<dbReference type="Gene3D" id="3.40.50.300">
    <property type="entry name" value="P-loop containing nucleotide triphosphate hydrolases"/>
    <property type="match status" value="1"/>
</dbReference>
<dbReference type="GO" id="GO:0000400">
    <property type="term" value="F:four-way junction DNA binding"/>
    <property type="evidence" value="ECO:0007669"/>
    <property type="project" value="TreeGrafter"/>
</dbReference>
<evidence type="ECO:0000313" key="9">
    <source>
        <dbReference type="Proteomes" id="UP000038010"/>
    </source>
</evidence>
<evidence type="ECO:0000313" key="8">
    <source>
        <dbReference type="EMBL" id="KPI35255.1"/>
    </source>
</evidence>
<keyword evidence="5" id="KW-0234">DNA repair</keyword>
<protein>
    <recommendedName>
        <fullName evidence="10">DNA recombination and repair protein Rad51-like C-terminal domain-containing protein</fullName>
    </recommendedName>
</protein>
<evidence type="ECO:0000256" key="5">
    <source>
        <dbReference type="ARBA" id="ARBA00023204"/>
    </source>
</evidence>
<keyword evidence="6" id="KW-0539">Nucleus</keyword>
<keyword evidence="3" id="KW-0227">DNA damage</keyword>
<evidence type="ECO:0000256" key="6">
    <source>
        <dbReference type="ARBA" id="ARBA00023242"/>
    </source>
</evidence>
<dbReference type="GO" id="GO:0005524">
    <property type="term" value="F:ATP binding"/>
    <property type="evidence" value="ECO:0007669"/>
    <property type="project" value="UniProtKB-KW"/>
</dbReference>
<evidence type="ECO:0008006" key="10">
    <source>
        <dbReference type="Google" id="ProtNLM"/>
    </source>
</evidence>
<dbReference type="InterPro" id="IPR052093">
    <property type="entry name" value="HR_Repair_Mediator"/>
</dbReference>
<feature type="region of interest" description="Disordered" evidence="7">
    <location>
        <begin position="362"/>
        <end position="410"/>
    </location>
</feature>